<dbReference type="Pfam" id="PF07009">
    <property type="entry name" value="NusG_II"/>
    <property type="match status" value="1"/>
</dbReference>
<dbReference type="Gene3D" id="2.60.320.10">
    <property type="entry name" value="N-utilization substance G protein NusG, insert domain"/>
    <property type="match status" value="1"/>
</dbReference>
<accession>A0A3E4MLE6</accession>
<keyword evidence="1" id="KW-1133">Transmembrane helix</keyword>
<protein>
    <submittedName>
        <fullName evidence="2">NusG domain II-containing protein</fullName>
    </submittedName>
</protein>
<dbReference type="Proteomes" id="UP000284962">
    <property type="component" value="Unassembled WGS sequence"/>
</dbReference>
<dbReference type="Proteomes" id="UP000284742">
    <property type="component" value="Unassembled WGS sequence"/>
</dbReference>
<dbReference type="EMBL" id="QSHK01000001">
    <property type="protein sequence ID" value="RHC10799.1"/>
    <property type="molecule type" value="Genomic_DNA"/>
</dbReference>
<organism evidence="2 8">
    <name type="scientific">Dorea formicigenerans</name>
    <dbReference type="NCBI Taxonomy" id="39486"/>
    <lineage>
        <taxon>Bacteria</taxon>
        <taxon>Bacillati</taxon>
        <taxon>Bacillota</taxon>
        <taxon>Clostridia</taxon>
        <taxon>Lachnospirales</taxon>
        <taxon>Lachnospiraceae</taxon>
        <taxon>Dorea</taxon>
    </lineage>
</organism>
<dbReference type="EMBL" id="QSEW01000001">
    <property type="protein sequence ID" value="RHA02165.1"/>
    <property type="molecule type" value="Genomic_DNA"/>
</dbReference>
<dbReference type="EMBL" id="QRUK01000002">
    <property type="protein sequence ID" value="RGR61121.1"/>
    <property type="molecule type" value="Genomic_DNA"/>
</dbReference>
<dbReference type="AlphaFoldDB" id="A0A3E4MLE6"/>
<evidence type="ECO:0000313" key="9">
    <source>
        <dbReference type="Proteomes" id="UP000283630"/>
    </source>
</evidence>
<evidence type="ECO:0000313" key="10">
    <source>
        <dbReference type="Proteomes" id="UP000283652"/>
    </source>
</evidence>
<comment type="caution">
    <text evidence="2">The sequence shown here is derived from an EMBL/GenBank/DDBJ whole genome shotgun (WGS) entry which is preliminary data.</text>
</comment>
<feature type="transmembrane region" description="Helical" evidence="1">
    <location>
        <begin position="12"/>
        <end position="30"/>
    </location>
</feature>
<dbReference type="EMBL" id="QSQQ01000001">
    <property type="protein sequence ID" value="RGK50593.1"/>
    <property type="molecule type" value="Genomic_DNA"/>
</dbReference>
<evidence type="ECO:0000313" key="13">
    <source>
        <dbReference type="Proteomes" id="UP000284962"/>
    </source>
</evidence>
<dbReference type="Proteomes" id="UP000283652">
    <property type="component" value="Unassembled WGS sequence"/>
</dbReference>
<dbReference type="CDD" id="cd09911">
    <property type="entry name" value="Lin0431_like"/>
    <property type="match status" value="1"/>
</dbReference>
<dbReference type="Proteomes" id="UP000261208">
    <property type="component" value="Unassembled WGS sequence"/>
</dbReference>
<evidence type="ECO:0000256" key="1">
    <source>
        <dbReference type="SAM" id="Phobius"/>
    </source>
</evidence>
<sequence>MKNRLKKKDIVLMIIILVVAGSCVLLHRIIGEKSADYITVKVNGKIEGVYSLADDQEIVLNNGSNVLKIKNGEADMIRADCPDQLCVKQKAVSKNKESIICLPNKIVVEVDSHQNSQYDAVSN</sequence>
<evidence type="ECO:0000313" key="2">
    <source>
        <dbReference type="EMBL" id="RGK50593.1"/>
    </source>
</evidence>
<dbReference type="EMBL" id="QSGQ01000001">
    <property type="protein sequence ID" value="RHB42786.1"/>
    <property type="molecule type" value="Genomic_DNA"/>
</dbReference>
<evidence type="ECO:0000313" key="11">
    <source>
        <dbReference type="Proteomes" id="UP000284742"/>
    </source>
</evidence>
<evidence type="ECO:0000313" key="3">
    <source>
        <dbReference type="EMBL" id="RGR61121.1"/>
    </source>
</evidence>
<evidence type="ECO:0000313" key="4">
    <source>
        <dbReference type="EMBL" id="RGT11214.1"/>
    </source>
</evidence>
<keyword evidence="1" id="KW-0812">Transmembrane</keyword>
<proteinExistence type="predicted"/>
<dbReference type="Proteomes" id="UP000283630">
    <property type="component" value="Unassembled WGS sequence"/>
</dbReference>
<reference evidence="8 9" key="1">
    <citation type="submission" date="2018-08" db="EMBL/GenBank/DDBJ databases">
        <title>A genome reference for cultivated species of the human gut microbiota.</title>
        <authorList>
            <person name="Zou Y."/>
            <person name="Xue W."/>
            <person name="Luo G."/>
        </authorList>
    </citation>
    <scope>NUCLEOTIDE SEQUENCE [LARGE SCALE GENOMIC DNA]</scope>
    <source>
        <strain evidence="4 9">AF19-4AC</strain>
        <strain evidence="3 10">AF25-11</strain>
        <strain evidence="7 11">AM37-5</strain>
        <strain evidence="6 12">AM40-15AC</strain>
        <strain evidence="5 13">AM46-16</strain>
        <strain evidence="2 8">TF11-11</strain>
    </source>
</reference>
<dbReference type="Proteomes" id="UP000284883">
    <property type="component" value="Unassembled WGS sequence"/>
</dbReference>
<keyword evidence="1" id="KW-0472">Membrane</keyword>
<evidence type="ECO:0000313" key="8">
    <source>
        <dbReference type="Proteomes" id="UP000261208"/>
    </source>
</evidence>
<evidence type="ECO:0000313" key="7">
    <source>
        <dbReference type="EMBL" id="RHC10799.1"/>
    </source>
</evidence>
<dbReference type="PROSITE" id="PS51257">
    <property type="entry name" value="PROKAR_LIPOPROTEIN"/>
    <property type="match status" value="1"/>
</dbReference>
<dbReference type="InterPro" id="IPR038690">
    <property type="entry name" value="NusG_2_sf"/>
</dbReference>
<name>A0A3E4MLE6_9FIRM</name>
<dbReference type="RefSeq" id="WP_117648801.1">
    <property type="nucleotide sequence ID" value="NZ_CABJBB010000001.1"/>
</dbReference>
<dbReference type="EMBL" id="QRWH01000002">
    <property type="protein sequence ID" value="RGT11214.1"/>
    <property type="molecule type" value="Genomic_DNA"/>
</dbReference>
<evidence type="ECO:0000313" key="12">
    <source>
        <dbReference type="Proteomes" id="UP000284883"/>
    </source>
</evidence>
<evidence type="ECO:0000313" key="5">
    <source>
        <dbReference type="EMBL" id="RHA02165.1"/>
    </source>
</evidence>
<evidence type="ECO:0000313" key="6">
    <source>
        <dbReference type="EMBL" id="RHB42786.1"/>
    </source>
</evidence>
<gene>
    <name evidence="7" type="ORF">DW860_01815</name>
    <name evidence="6" type="ORF">DW885_01845</name>
    <name evidence="5" type="ORF">DW957_00425</name>
    <name evidence="4" type="ORF">DWX53_02090</name>
    <name evidence="3" type="ORF">DWY33_01925</name>
    <name evidence="2" type="ORF">DXD10_00310</name>
</gene>